<evidence type="ECO:0000256" key="3">
    <source>
        <dbReference type="ARBA" id="ARBA00023242"/>
    </source>
</evidence>
<evidence type="ECO:0000313" key="7">
    <source>
        <dbReference type="Proteomes" id="UP000005204"/>
    </source>
</evidence>
<dbReference type="AlphaFoldDB" id="A0A8R2DP84"/>
<dbReference type="PANTHER" id="PTHR12446">
    <property type="entry name" value="TESMIN/TSO1-RELATED"/>
    <property type="match status" value="1"/>
</dbReference>
<comment type="subcellular location">
    <subcellularLocation>
        <location evidence="1">Nucleus</location>
    </subcellularLocation>
</comment>
<feature type="compositionally biased region" description="Low complexity" evidence="4">
    <location>
        <begin position="477"/>
        <end position="492"/>
    </location>
</feature>
<dbReference type="Proteomes" id="UP000005204">
    <property type="component" value="Unassembled WGS sequence"/>
</dbReference>
<dbReference type="PROSITE" id="PS51634">
    <property type="entry name" value="CRC"/>
    <property type="match status" value="1"/>
</dbReference>
<evidence type="ECO:0000256" key="2">
    <source>
        <dbReference type="ARBA" id="ARBA00007267"/>
    </source>
</evidence>
<dbReference type="EnsemblMetazoa" id="XM_021351719.2">
    <property type="protein sequence ID" value="XP_021207394.2"/>
    <property type="gene ID" value="LOC101745441"/>
</dbReference>
<keyword evidence="3" id="KW-0539">Nucleus</keyword>
<feature type="region of interest" description="Disordered" evidence="4">
    <location>
        <begin position="140"/>
        <end position="173"/>
    </location>
</feature>
<protein>
    <recommendedName>
        <fullName evidence="5">CRC domain-containing protein</fullName>
    </recommendedName>
</protein>
<proteinExistence type="inferred from homology"/>
<dbReference type="Pfam" id="PF03638">
    <property type="entry name" value="TCR"/>
    <property type="match status" value="2"/>
</dbReference>
<dbReference type="GeneID" id="101745441"/>
<dbReference type="InterPro" id="IPR028307">
    <property type="entry name" value="Lin-54_fam"/>
</dbReference>
<reference evidence="7" key="1">
    <citation type="journal article" date="2008" name="Insect Biochem. Mol. Biol.">
        <title>The genome of a lepidopteran model insect, the silkworm Bombyx mori.</title>
        <authorList>
            <consortium name="International Silkworm Genome Consortium"/>
        </authorList>
    </citation>
    <scope>NUCLEOTIDE SEQUENCE [LARGE SCALE GENOMIC DNA]</scope>
    <source>
        <strain evidence="7">p50T</strain>
    </source>
</reference>
<reference evidence="6" key="2">
    <citation type="submission" date="2022-06" db="UniProtKB">
        <authorList>
            <consortium name="EnsemblMetazoa"/>
        </authorList>
    </citation>
    <scope>IDENTIFICATION</scope>
    <source>
        <strain evidence="6">p50T (Dazao)</strain>
    </source>
</reference>
<feature type="domain" description="CRC" evidence="5">
    <location>
        <begin position="616"/>
        <end position="735"/>
    </location>
</feature>
<keyword evidence="7" id="KW-1185">Reference proteome</keyword>
<feature type="compositionally biased region" description="Low complexity" evidence="4">
    <location>
        <begin position="163"/>
        <end position="173"/>
    </location>
</feature>
<dbReference type="InterPro" id="IPR033467">
    <property type="entry name" value="Tesmin/TSO1-like_CXC"/>
</dbReference>
<evidence type="ECO:0000256" key="1">
    <source>
        <dbReference type="ARBA" id="ARBA00004123"/>
    </source>
</evidence>
<organism evidence="6 7">
    <name type="scientific">Bombyx mori</name>
    <name type="common">Silk moth</name>
    <dbReference type="NCBI Taxonomy" id="7091"/>
    <lineage>
        <taxon>Eukaryota</taxon>
        <taxon>Metazoa</taxon>
        <taxon>Ecdysozoa</taxon>
        <taxon>Arthropoda</taxon>
        <taxon>Hexapoda</taxon>
        <taxon>Insecta</taxon>
        <taxon>Pterygota</taxon>
        <taxon>Neoptera</taxon>
        <taxon>Endopterygota</taxon>
        <taxon>Lepidoptera</taxon>
        <taxon>Glossata</taxon>
        <taxon>Ditrysia</taxon>
        <taxon>Bombycoidea</taxon>
        <taxon>Bombycidae</taxon>
        <taxon>Bombycinae</taxon>
        <taxon>Bombyx</taxon>
    </lineage>
</organism>
<evidence type="ECO:0000313" key="6">
    <source>
        <dbReference type="EnsemblMetazoa" id="XP_021207394.2"/>
    </source>
</evidence>
<feature type="region of interest" description="Disordered" evidence="4">
    <location>
        <begin position="471"/>
        <end position="492"/>
    </location>
</feature>
<evidence type="ECO:0000256" key="4">
    <source>
        <dbReference type="SAM" id="MobiDB-lite"/>
    </source>
</evidence>
<comment type="similarity">
    <text evidence="2">Belongs to the lin-54 family.</text>
</comment>
<dbReference type="KEGG" id="bmor:101745441"/>
<evidence type="ECO:0000259" key="5">
    <source>
        <dbReference type="PROSITE" id="PS51634"/>
    </source>
</evidence>
<accession>A0A8R2DP84</accession>
<dbReference type="GO" id="GO:0006355">
    <property type="term" value="P:regulation of DNA-templated transcription"/>
    <property type="evidence" value="ECO:0007669"/>
    <property type="project" value="TreeGrafter"/>
</dbReference>
<dbReference type="SMART" id="SM01114">
    <property type="entry name" value="CXC"/>
    <property type="match status" value="2"/>
</dbReference>
<dbReference type="PANTHER" id="PTHR12446:SF34">
    <property type="entry name" value="PROTEIN LIN-54 HOMOLOG"/>
    <property type="match status" value="1"/>
</dbReference>
<dbReference type="GO" id="GO:0005634">
    <property type="term" value="C:nucleus"/>
    <property type="evidence" value="ECO:0007669"/>
    <property type="project" value="UniProtKB-SubCell"/>
</dbReference>
<name>A0A8R2DP84_BOMMO</name>
<dbReference type="InterPro" id="IPR005172">
    <property type="entry name" value="CRC"/>
</dbReference>
<dbReference type="RefSeq" id="XP_021207394.2">
    <property type="nucleotide sequence ID" value="XM_021351719.3"/>
</dbReference>
<sequence>MEHNLDDSLNLEGSIESMDFDNAGVVVSQDNMTLSANEHSGDLSMDFEEQQILMDAGTEEVIDFTGDQFSLQEYAVQDDQTPEPEVTIELNQMNIITPQDTMLDLNLDLDSLKVESDNISKEITIQSKYILLKSASLKPTKKPEVSSMPRQVPIAPKPRLSQTTKPKTTFGPGKQYAIAPKPVTFVMNKNTKKVSVAGVQANSKGNAVLAQIGKQLVMVPAEGAQKIKLVSAGSGATLQYVRANSDQAQLTPAKAAGTTQAKPLVAKVVVQAGHSNTDTSNQPAVLTKLLPSSNAGARYVMQQKTVPISIGNKVLLSSPTKQGVKKQQIIAVKSSPQKGSTKKVFISANPNQNVILKTTAPSKTGQITKDGNVILQGGQRTQLHQINVPGKGIQYIRLVTNSTPAASKSSSSVTLPAKSFVLTDAKGTVLQMSSEKMLSTQPPPLIITGNLQNSSKVTVKPDRKLVRIAPLTSKSGAAATQPTPARPPQSLLAPLSPALVKREPEPRDHDPDDVKPALRDHVQPDNLEGQIMGENADSMDNSTGNNVEHPLIVIPNFQHEEYDDREIVYEQDIKTSINMHESKTLVELEPEIVYSPPKTSPSPDNDVGATELGLRPRKACNCTKSQCLKLYCDCFANGEFCNQCNCNNCHNNLENEALRQKAIRACLERNPNAFSKFHRPKIGKAKIGGPDIIRRHNKGCNCKRSGCLKNYCECYEAKIACTAMCKCVGCRNVQELVERRRDMRLRTQDSDSTFRPALLGQPKHPCTFMTMEVIEAVCQCLVAAAVERRDDSPRDAPRDSPRDAPRDALGDVLEEFARCLHEIIGASHHDSLLLDVGQT</sequence>